<keyword evidence="3" id="KW-1185">Reference proteome</keyword>
<feature type="region of interest" description="Disordered" evidence="1">
    <location>
        <begin position="309"/>
        <end position="352"/>
    </location>
</feature>
<comment type="caution">
    <text evidence="2">The sequence shown here is derived from an EMBL/GenBank/DDBJ whole genome shotgun (WGS) entry which is preliminary data.</text>
</comment>
<accession>A0A1X2HIK0</accession>
<feature type="compositionally biased region" description="Low complexity" evidence="1">
    <location>
        <begin position="310"/>
        <end position="342"/>
    </location>
</feature>
<feature type="compositionally biased region" description="Basic residues" evidence="1">
    <location>
        <begin position="473"/>
        <end position="482"/>
    </location>
</feature>
<gene>
    <name evidence="2" type="ORF">BCR42DRAFT_497374</name>
</gene>
<evidence type="ECO:0000256" key="1">
    <source>
        <dbReference type="SAM" id="MobiDB-lite"/>
    </source>
</evidence>
<feature type="region of interest" description="Disordered" evidence="1">
    <location>
        <begin position="532"/>
        <end position="619"/>
    </location>
</feature>
<proteinExistence type="predicted"/>
<feature type="region of interest" description="Disordered" evidence="1">
    <location>
        <begin position="817"/>
        <end position="844"/>
    </location>
</feature>
<dbReference type="OrthoDB" id="10255234at2759"/>
<sequence>MISYFILNKSGNLLYQSINGGKLDNTDNGRIRYLPLLLIKDLIKANLNNHIQHAYSAGKLVVFYERHNLLFIANTKQDRIPITVLHKHLVIMDNFLRFTFGPQWQLRLHNDISSHSRRLALHPTLTTHQLSTCLAHLPFIGSSYTLRSHRCLCLTEQVDLQEELNTRLTETLRDCCNNSFPHLTHATVKTSGNKFSTFFANPRRRTSSPPPHFYSHQQNGQDNGQSSPETNHLPSNWNHALLFAREKIVVHCSNKDQLSGSPITDDLLYYLKLLVADYLCKHFDYGATTQQEPHLKEQQNASIPQTIAGSTTTNISSSSITNTNSISPSTSSPTLCTSSSTNDSTNQISPSPFSYIHDTNTTPAFKIYTKATTTQVSSSTTTIPIVSWSNPPPLIHSHLLSRLPKNLDHDETLKVPGTTTSTLTEDVTLDMEDDLLNEMTAALKVSSLTASLDHHYQHHGDNDNPILLPPNAKTHHHQHQLHPRSSSPTSISTSLASTSCKDTSYLSSSVPSIAATNISTLIINNSNNHIRHYSEDGSTNNDLPVRRRGSTNSSPLAGRSRRQSLVDRHHHHHRHRHHHILAKYISQSDQSDEGSQDGQQKQHHPQNQSQRQKHQRGAIKTVRRWLRHGNRIMLTRIHLVQVSEGLVVVLLFTDEMFSTSTLPSSKSVKYQQRQQHQLKQFTISLQNGLHDFSSFLLTKESVHFSILSFALTYPGLVHFIHIKNGIITSPQLVDLNEMDKHHEILHEVYGTYNIKPATSISTVIGKWRWPTVTQLKKMCDSMLYHGFSSRHAPPKIHSLQAPTRQRQGYHYMYLSGHHHRHHHQQQQQQHQNPTQGQQKHSFSMDQDHDEELLAMYFSFVPVDSIYAMHQQLLSDISQRHFFK</sequence>
<evidence type="ECO:0000313" key="2">
    <source>
        <dbReference type="EMBL" id="ORY98347.1"/>
    </source>
</evidence>
<dbReference type="AlphaFoldDB" id="A0A1X2HIK0"/>
<protein>
    <submittedName>
        <fullName evidence="2">Uncharacterized protein</fullName>
    </submittedName>
</protein>
<feature type="compositionally biased region" description="Polar residues" evidence="1">
    <location>
        <begin position="215"/>
        <end position="232"/>
    </location>
</feature>
<dbReference type="EMBL" id="MCGE01000064">
    <property type="protein sequence ID" value="ORY98347.1"/>
    <property type="molecule type" value="Genomic_DNA"/>
</dbReference>
<dbReference type="Proteomes" id="UP000193560">
    <property type="component" value="Unassembled WGS sequence"/>
</dbReference>
<feature type="region of interest" description="Disordered" evidence="1">
    <location>
        <begin position="199"/>
        <end position="232"/>
    </location>
</feature>
<feature type="compositionally biased region" description="Basic residues" evidence="1">
    <location>
        <begin position="568"/>
        <end position="581"/>
    </location>
</feature>
<feature type="compositionally biased region" description="Low complexity" evidence="1">
    <location>
        <begin position="485"/>
        <end position="495"/>
    </location>
</feature>
<feature type="compositionally biased region" description="Polar residues" evidence="1">
    <location>
        <begin position="343"/>
        <end position="352"/>
    </location>
</feature>
<organism evidence="2 3">
    <name type="scientific">Absidia repens</name>
    <dbReference type="NCBI Taxonomy" id="90262"/>
    <lineage>
        <taxon>Eukaryota</taxon>
        <taxon>Fungi</taxon>
        <taxon>Fungi incertae sedis</taxon>
        <taxon>Mucoromycota</taxon>
        <taxon>Mucoromycotina</taxon>
        <taxon>Mucoromycetes</taxon>
        <taxon>Mucorales</taxon>
        <taxon>Cunninghamellaceae</taxon>
        <taxon>Absidia</taxon>
    </lineage>
</organism>
<reference evidence="2 3" key="1">
    <citation type="submission" date="2016-07" db="EMBL/GenBank/DDBJ databases">
        <title>Pervasive Adenine N6-methylation of Active Genes in Fungi.</title>
        <authorList>
            <consortium name="DOE Joint Genome Institute"/>
            <person name="Mondo S.J."/>
            <person name="Dannebaum R.O."/>
            <person name="Kuo R.C."/>
            <person name="Labutti K."/>
            <person name="Haridas S."/>
            <person name="Kuo A."/>
            <person name="Salamov A."/>
            <person name="Ahrendt S.R."/>
            <person name="Lipzen A."/>
            <person name="Sullivan W."/>
            <person name="Andreopoulos W.B."/>
            <person name="Clum A."/>
            <person name="Lindquist E."/>
            <person name="Daum C."/>
            <person name="Ramamoorthy G.K."/>
            <person name="Gryganskyi A."/>
            <person name="Culley D."/>
            <person name="Magnuson J.K."/>
            <person name="James T.Y."/>
            <person name="O'Malley M.A."/>
            <person name="Stajich J.E."/>
            <person name="Spatafora J.W."/>
            <person name="Visel A."/>
            <person name="Grigoriev I.V."/>
        </authorList>
    </citation>
    <scope>NUCLEOTIDE SEQUENCE [LARGE SCALE GENOMIC DNA]</scope>
    <source>
        <strain evidence="2 3">NRRL 1336</strain>
    </source>
</reference>
<feature type="region of interest" description="Disordered" evidence="1">
    <location>
        <begin position="455"/>
        <end position="495"/>
    </location>
</feature>
<name>A0A1X2HIK0_9FUNG</name>
<evidence type="ECO:0000313" key="3">
    <source>
        <dbReference type="Proteomes" id="UP000193560"/>
    </source>
</evidence>
<feature type="compositionally biased region" description="Low complexity" evidence="1">
    <location>
        <begin position="825"/>
        <end position="840"/>
    </location>
</feature>